<feature type="transmembrane region" description="Helical" evidence="6">
    <location>
        <begin position="396"/>
        <end position="416"/>
    </location>
</feature>
<keyword evidence="2" id="KW-1003">Cell membrane</keyword>
<comment type="caution">
    <text evidence="7">The sequence shown here is derived from an EMBL/GenBank/DDBJ whole genome shotgun (WGS) entry which is preliminary data.</text>
</comment>
<keyword evidence="8" id="KW-1185">Reference proteome</keyword>
<evidence type="ECO:0000256" key="4">
    <source>
        <dbReference type="ARBA" id="ARBA00022989"/>
    </source>
</evidence>
<dbReference type="Proteomes" id="UP000561459">
    <property type="component" value="Unassembled WGS sequence"/>
</dbReference>
<dbReference type="GO" id="GO:0005886">
    <property type="term" value="C:plasma membrane"/>
    <property type="evidence" value="ECO:0007669"/>
    <property type="project" value="UniProtKB-SubCell"/>
</dbReference>
<dbReference type="PANTHER" id="PTHR30250">
    <property type="entry name" value="PST FAMILY PREDICTED COLANIC ACID TRANSPORTER"/>
    <property type="match status" value="1"/>
</dbReference>
<evidence type="ECO:0000256" key="2">
    <source>
        <dbReference type="ARBA" id="ARBA00022475"/>
    </source>
</evidence>
<evidence type="ECO:0000313" key="7">
    <source>
        <dbReference type="EMBL" id="MBB3939049.1"/>
    </source>
</evidence>
<feature type="transmembrane region" description="Helical" evidence="6">
    <location>
        <begin position="343"/>
        <end position="361"/>
    </location>
</feature>
<dbReference type="AlphaFoldDB" id="A0A7W6BW67"/>
<feature type="transmembrane region" description="Helical" evidence="6">
    <location>
        <begin position="302"/>
        <end position="323"/>
    </location>
</feature>
<feature type="transmembrane region" description="Helical" evidence="6">
    <location>
        <begin position="249"/>
        <end position="266"/>
    </location>
</feature>
<evidence type="ECO:0000256" key="3">
    <source>
        <dbReference type="ARBA" id="ARBA00022692"/>
    </source>
</evidence>
<organism evidence="7 8">
    <name type="scientific">Novosphingobium fluoreni</name>
    <dbReference type="NCBI Taxonomy" id="1391222"/>
    <lineage>
        <taxon>Bacteria</taxon>
        <taxon>Pseudomonadati</taxon>
        <taxon>Pseudomonadota</taxon>
        <taxon>Alphaproteobacteria</taxon>
        <taxon>Sphingomonadales</taxon>
        <taxon>Sphingomonadaceae</taxon>
        <taxon>Novosphingobium</taxon>
    </lineage>
</organism>
<reference evidence="7 8" key="1">
    <citation type="submission" date="2020-08" db="EMBL/GenBank/DDBJ databases">
        <title>Genomic Encyclopedia of Type Strains, Phase IV (KMG-IV): sequencing the most valuable type-strain genomes for metagenomic binning, comparative biology and taxonomic classification.</title>
        <authorList>
            <person name="Goeker M."/>
        </authorList>
    </citation>
    <scope>NUCLEOTIDE SEQUENCE [LARGE SCALE GENOMIC DNA]</scope>
    <source>
        <strain evidence="7 8">DSM 27568</strain>
    </source>
</reference>
<sequence length="463" mass="49336">MIRRVAAGISMTAFDKLVIAATQLALVPILAAHWGLALYGQWLILATVPQFLSMSDFGFATVAGTRMTMAVARGEPREAVRIFQSAWRAVLASAAVLIVALTGIVWLLPDGVFGARPSAAVFDLRLTLSILVIYGVMAVQGSIFFAGFRCAQQFSVGAFWNAMTMLIENAALVLTVWCGGGIVAAAMAWLLGRMFALAIQNLLLRRRVPWLEIGVRRGSWEEARALLRPAGAVMLMPLAQALVLQGTALMIGAAAGQAAVPVFAATRTLSRVGMQLCWVVSTPLMPEFSAAIARRDRGGMAAMVLATLLFSALLVVPYGLAFMGWGQTAIALWTHGAITPPPMLVLAMGATIVFGGVWYPLSNLLLASDRQAAYTGWYVALALASLPITYGLARLIGVSAGGVAMVVLDLAMLIVVGRLVSRHLATGNDLWRAVSTLNAVTKSKLRNNRKIRAPFVSSEVETL</sequence>
<keyword evidence="5 6" id="KW-0472">Membrane</keyword>
<evidence type="ECO:0000256" key="1">
    <source>
        <dbReference type="ARBA" id="ARBA00004651"/>
    </source>
</evidence>
<keyword evidence="3 6" id="KW-0812">Transmembrane</keyword>
<evidence type="ECO:0000313" key="8">
    <source>
        <dbReference type="Proteomes" id="UP000561459"/>
    </source>
</evidence>
<dbReference type="EMBL" id="JACIDY010000001">
    <property type="protein sequence ID" value="MBB3939049.1"/>
    <property type="molecule type" value="Genomic_DNA"/>
</dbReference>
<comment type="subcellular location">
    <subcellularLocation>
        <location evidence="1">Cell membrane</location>
        <topology evidence="1">Multi-pass membrane protein</topology>
    </subcellularLocation>
</comment>
<feature type="transmembrane region" description="Helical" evidence="6">
    <location>
        <begin position="86"/>
        <end position="108"/>
    </location>
</feature>
<feature type="transmembrane region" description="Helical" evidence="6">
    <location>
        <begin position="41"/>
        <end position="65"/>
    </location>
</feature>
<keyword evidence="4 6" id="KW-1133">Transmembrane helix</keyword>
<gene>
    <name evidence="7" type="ORF">GGR39_000678</name>
</gene>
<evidence type="ECO:0000256" key="6">
    <source>
        <dbReference type="SAM" id="Phobius"/>
    </source>
</evidence>
<dbReference type="PANTHER" id="PTHR30250:SF26">
    <property type="entry name" value="PSMA PROTEIN"/>
    <property type="match status" value="1"/>
</dbReference>
<dbReference type="InterPro" id="IPR050833">
    <property type="entry name" value="Poly_Biosynth_Transport"/>
</dbReference>
<name>A0A7W6BW67_9SPHN</name>
<feature type="transmembrane region" description="Helical" evidence="6">
    <location>
        <begin position="128"/>
        <end position="146"/>
    </location>
</feature>
<dbReference type="RefSeq" id="WP_183615842.1">
    <property type="nucleotide sequence ID" value="NZ_JACIDY010000001.1"/>
</dbReference>
<accession>A0A7W6BW67</accession>
<protein>
    <submittedName>
        <fullName evidence="7">O-antigen/teichoic acid export membrane protein</fullName>
    </submittedName>
</protein>
<feature type="transmembrane region" description="Helical" evidence="6">
    <location>
        <begin position="373"/>
        <end position="390"/>
    </location>
</feature>
<evidence type="ECO:0000256" key="5">
    <source>
        <dbReference type="ARBA" id="ARBA00023136"/>
    </source>
</evidence>
<proteinExistence type="predicted"/>